<feature type="compositionally biased region" description="Polar residues" evidence="1">
    <location>
        <begin position="1"/>
        <end position="11"/>
    </location>
</feature>
<protein>
    <submittedName>
        <fullName evidence="3">Heterokaryon incompatibility protein</fullName>
    </submittedName>
</protein>
<dbReference type="PANTHER" id="PTHR24148:SF64">
    <property type="entry name" value="HETEROKARYON INCOMPATIBILITY DOMAIN-CONTAINING PROTEIN"/>
    <property type="match status" value="1"/>
</dbReference>
<gene>
    <name evidence="3" type="ORF">CSOJ01_11030</name>
</gene>
<evidence type="ECO:0000313" key="4">
    <source>
        <dbReference type="Proteomes" id="UP000652219"/>
    </source>
</evidence>
<proteinExistence type="predicted"/>
<name>A0A8H6IYK5_9PEZI</name>
<dbReference type="AlphaFoldDB" id="A0A8H6IYK5"/>
<evidence type="ECO:0000313" key="3">
    <source>
        <dbReference type="EMBL" id="KAF6803262.1"/>
    </source>
</evidence>
<feature type="compositionally biased region" description="Basic residues" evidence="1">
    <location>
        <begin position="14"/>
        <end position="25"/>
    </location>
</feature>
<dbReference type="EMBL" id="WIGN01000243">
    <property type="protein sequence ID" value="KAF6803262.1"/>
    <property type="molecule type" value="Genomic_DNA"/>
</dbReference>
<sequence length="649" mass="72942">MFSTRRVSPQSPRRLIRRPKRKRWSAAKTHLNPSHSPTQDKKSAVYAPLPDPNSYIRLLRIQSVEATLPEAAQIRCVLEIVAIDQAPPYNAISYTWGPLTPTQSIFVDGQLCDVRENCKAVLLQAHSWGPGEYYWIDAICIDQSNLEEKGSQVALMGDLFGKAKHVLACVGEHADDSEFLYAALGEARGSLALEFVLWAVQNDAETVRKLYHALRAFRGRPYFTRVWVYQELFLARDVILFCGESYLPVNLFHGFSISATCFPMSESQDRSNANWKDGVPIQPDYTRDSTSSFILIHRLGWRKRSGSEWPPEAATWAAQMEDEATIRAAERGTSSKRHRFVCSGSCVMQNDGEGLHILLRSSRSSGKEDPSSCTRTYNVRRGLENAPSKLKRSIIVTPNVRAGDWIISACESPCLKLVVRKQVDGPFFWIVGYAFVPVKVKLMNIFNDAEEFTLFLDTEDALLAKTDLSRLQHSLLTAACSSDVLSTASLFSTARRSRYARHSPMVPQVEHLNTSGPAKPSFFSCSSEKLTWSDMPCSWPNAIGTVGLPSLVRCWCSRSAANRLSLLWLANNRSTEGNGLEPPKSPMWRLTAPWEMELYASSVSCLVSWMRDLLSERMYAPRTSFRPSVKPSLEASARWSRMLLPVLLR</sequence>
<evidence type="ECO:0000256" key="1">
    <source>
        <dbReference type="SAM" id="MobiDB-lite"/>
    </source>
</evidence>
<comment type="caution">
    <text evidence="3">The sequence shown here is derived from an EMBL/GenBank/DDBJ whole genome shotgun (WGS) entry which is preliminary data.</text>
</comment>
<dbReference type="Proteomes" id="UP000652219">
    <property type="component" value="Unassembled WGS sequence"/>
</dbReference>
<accession>A0A8H6IYK5</accession>
<dbReference type="InterPro" id="IPR010730">
    <property type="entry name" value="HET"/>
</dbReference>
<feature type="region of interest" description="Disordered" evidence="1">
    <location>
        <begin position="1"/>
        <end position="46"/>
    </location>
</feature>
<dbReference type="Pfam" id="PF06985">
    <property type="entry name" value="HET"/>
    <property type="match status" value="1"/>
</dbReference>
<dbReference type="InterPro" id="IPR052895">
    <property type="entry name" value="HetReg/Transcr_Mod"/>
</dbReference>
<reference evidence="3 4" key="1">
    <citation type="journal article" date="2020" name="Phytopathology">
        <title>Genome Sequence Resources of Colletotrichum truncatum, C. plurivorum, C. musicola, and C. sojae: Four Species Pathogenic to Soybean (Glycine max).</title>
        <authorList>
            <person name="Rogerio F."/>
            <person name="Boufleur T.R."/>
            <person name="Ciampi-Guillardi M."/>
            <person name="Sukno S.A."/>
            <person name="Thon M.R."/>
            <person name="Massola Junior N.S."/>
            <person name="Baroncelli R."/>
        </authorList>
    </citation>
    <scope>NUCLEOTIDE SEQUENCE [LARGE SCALE GENOMIC DNA]</scope>
    <source>
        <strain evidence="3 4">LFN0009</strain>
    </source>
</reference>
<dbReference type="PANTHER" id="PTHR24148">
    <property type="entry name" value="ANKYRIN REPEAT DOMAIN-CONTAINING PROTEIN 39 HOMOLOG-RELATED"/>
    <property type="match status" value="1"/>
</dbReference>
<organism evidence="3 4">
    <name type="scientific">Colletotrichum sojae</name>
    <dbReference type="NCBI Taxonomy" id="2175907"/>
    <lineage>
        <taxon>Eukaryota</taxon>
        <taxon>Fungi</taxon>
        <taxon>Dikarya</taxon>
        <taxon>Ascomycota</taxon>
        <taxon>Pezizomycotina</taxon>
        <taxon>Sordariomycetes</taxon>
        <taxon>Hypocreomycetidae</taxon>
        <taxon>Glomerellales</taxon>
        <taxon>Glomerellaceae</taxon>
        <taxon>Colletotrichum</taxon>
        <taxon>Colletotrichum orchidearum species complex</taxon>
    </lineage>
</organism>
<feature type="domain" description="Heterokaryon incompatibility" evidence="2">
    <location>
        <begin position="89"/>
        <end position="231"/>
    </location>
</feature>
<evidence type="ECO:0000259" key="2">
    <source>
        <dbReference type="Pfam" id="PF06985"/>
    </source>
</evidence>
<keyword evidence="4" id="KW-1185">Reference proteome</keyword>